<evidence type="ECO:0000313" key="3">
    <source>
        <dbReference type="EMBL" id="PYI16438.1"/>
    </source>
</evidence>
<feature type="compositionally biased region" description="Low complexity" evidence="1">
    <location>
        <begin position="243"/>
        <end position="254"/>
    </location>
</feature>
<gene>
    <name evidence="3" type="ORF">BO99DRAFT_220056</name>
</gene>
<proteinExistence type="predicted"/>
<dbReference type="OMA" id="QTWRSWY"/>
<evidence type="ECO:0000256" key="1">
    <source>
        <dbReference type="SAM" id="MobiDB-lite"/>
    </source>
</evidence>
<accession>A0A2V5GYA2</accession>
<dbReference type="SUPFAM" id="SSF54236">
    <property type="entry name" value="Ubiquitin-like"/>
    <property type="match status" value="1"/>
</dbReference>
<feature type="compositionally biased region" description="Low complexity" evidence="1">
    <location>
        <begin position="57"/>
        <end position="66"/>
    </location>
</feature>
<sequence length="825" mass="90355">MAMETPDMMSAGQHAAPIKFSRYRSVRKAATKQPPALQPPPTGTSKFNPPPPPLAHPPIAALPASVSHDHAASADAAAANNNSSTAIQRSMSRYRRRVPPPTQQPSEAISQPPLPTSAPAYKSQVASNDTSVSQSPQDRPEETEMARIRQKLALRLATREKRVPDDTEDEDSERDRHRQNAMDRLTGGEDAPTSNPFETPTRDKPAKEVREKRANGGKAASRRTSREPKRRSLNIPTAKATQVKSSKGVSSASSPTEASPVAQFPDAPVSAVNARERRVLVQYRKTSMKVCVNPSTSAQDILATGMNYMANGEDPGKFILMESFADLGLERPLRRYECVRDVMNSWAHDEQNSLIIVPAASLDALALLDAQSVSLGQPAETTFYLYYSQRPRKWDKRYVTLRSDGQITISKKEGQEQTNVCHLSDFDIYSPTASSLANNVKPPKKFCQAIKSQQKSTMFLTTENFVHYFSTNDRDMADNWQKAVQTWRSWYLVTMLGAGKPSETDNATSSDESLAAGKRFQKPLLNPFEEASNEVKAPAMPLAERTQPTKAKELFSHKKSIRERGPPPTSFPKLLTGEADLAAESSDEATFSASGLLGRTYTMRQRAMKEREEQEKRDNEDRLRQGLVGTMGTRRVNTGPNSRSNTMTSTHAPDFSAVKRSQSVKAKPLVDLTPVYSEPPQHIRKGRGVTVDPGVPLIDAATGPEVPGGIQIPSATTWRRPPVPAEPMSAVEPRTRKRSNTARSINGQQRYHHTAPTTPISPVDLVSGRDGPFIPHSLLARAQPAPAPGPPVGHGVATGDRNATKPMLDMSPENPFAEGSLLRGL</sequence>
<dbReference type="Gene3D" id="2.30.29.30">
    <property type="entry name" value="Pleckstrin-homology domain (PH domain)/Phosphotyrosine-binding domain (PTB)"/>
    <property type="match status" value="1"/>
</dbReference>
<dbReference type="AlphaFoldDB" id="A0A2V5GYA2"/>
<keyword evidence="4" id="KW-1185">Reference proteome</keyword>
<evidence type="ECO:0000313" key="4">
    <source>
        <dbReference type="Proteomes" id="UP000249829"/>
    </source>
</evidence>
<feature type="region of interest" description="Disordered" evidence="1">
    <location>
        <begin position="1"/>
        <end position="263"/>
    </location>
</feature>
<dbReference type="PANTHER" id="PTHR38700:SF1">
    <property type="entry name" value="PH DOMAIN-CONTAINING PROTEIN"/>
    <property type="match status" value="1"/>
</dbReference>
<dbReference type="InterPro" id="IPR011993">
    <property type="entry name" value="PH-like_dom_sf"/>
</dbReference>
<dbReference type="PANTHER" id="PTHR38700">
    <property type="entry name" value="YALI0E22418P"/>
    <property type="match status" value="1"/>
</dbReference>
<dbReference type="Pfam" id="PF00169">
    <property type="entry name" value="PH"/>
    <property type="match status" value="1"/>
</dbReference>
<name>A0A2V5GYA2_ASPV1</name>
<protein>
    <recommendedName>
        <fullName evidence="2">PH domain-containing protein</fullName>
    </recommendedName>
</protein>
<dbReference type="STRING" id="1450538.A0A2V5GYA2"/>
<evidence type="ECO:0000259" key="2">
    <source>
        <dbReference type="Pfam" id="PF00169"/>
    </source>
</evidence>
<feature type="region of interest" description="Disordered" evidence="1">
    <location>
        <begin position="632"/>
        <end position="651"/>
    </location>
</feature>
<reference evidence="3 4" key="1">
    <citation type="submission" date="2018-02" db="EMBL/GenBank/DDBJ databases">
        <title>The genomes of Aspergillus section Nigri reveals drivers in fungal speciation.</title>
        <authorList>
            <consortium name="DOE Joint Genome Institute"/>
            <person name="Vesth T.C."/>
            <person name="Nybo J."/>
            <person name="Theobald S."/>
            <person name="Brandl J."/>
            <person name="Frisvad J.C."/>
            <person name="Nielsen K.F."/>
            <person name="Lyhne E.K."/>
            <person name="Kogle M.E."/>
            <person name="Kuo A."/>
            <person name="Riley R."/>
            <person name="Clum A."/>
            <person name="Nolan M."/>
            <person name="Lipzen A."/>
            <person name="Salamov A."/>
            <person name="Henrissat B."/>
            <person name="Wiebenga A."/>
            <person name="De vries R.P."/>
            <person name="Grigoriev I.V."/>
            <person name="Mortensen U.H."/>
            <person name="Andersen M.R."/>
            <person name="Baker S.E."/>
        </authorList>
    </citation>
    <scope>NUCLEOTIDE SEQUENCE [LARGE SCALE GENOMIC DNA]</scope>
    <source>
        <strain evidence="3 4">CBS 115571</strain>
    </source>
</reference>
<dbReference type="InterPro" id="IPR001849">
    <property type="entry name" value="PH_domain"/>
</dbReference>
<dbReference type="SUPFAM" id="SSF50729">
    <property type="entry name" value="PH domain-like"/>
    <property type="match status" value="1"/>
</dbReference>
<feature type="compositionally biased region" description="Basic residues" evidence="1">
    <location>
        <begin position="220"/>
        <end position="232"/>
    </location>
</feature>
<feature type="compositionally biased region" description="Basic residues" evidence="1">
    <location>
        <begin position="21"/>
        <end position="30"/>
    </location>
</feature>
<feature type="compositionally biased region" description="Polar residues" evidence="1">
    <location>
        <begin position="741"/>
        <end position="760"/>
    </location>
</feature>
<dbReference type="Gene3D" id="3.10.20.90">
    <property type="entry name" value="Phosphatidylinositol 3-kinase Catalytic Subunit, Chain A, domain 1"/>
    <property type="match status" value="1"/>
</dbReference>
<dbReference type="InterPro" id="IPR029071">
    <property type="entry name" value="Ubiquitin-like_domsf"/>
</dbReference>
<dbReference type="Proteomes" id="UP000249829">
    <property type="component" value="Unassembled WGS sequence"/>
</dbReference>
<feature type="compositionally biased region" description="Polar residues" evidence="1">
    <location>
        <begin position="124"/>
        <end position="137"/>
    </location>
</feature>
<feature type="domain" description="PH" evidence="2">
    <location>
        <begin position="387"/>
        <end position="485"/>
    </location>
</feature>
<dbReference type="EMBL" id="KZ825169">
    <property type="protein sequence ID" value="PYI16438.1"/>
    <property type="molecule type" value="Genomic_DNA"/>
</dbReference>
<feature type="compositionally biased region" description="Low complexity" evidence="1">
    <location>
        <begin position="73"/>
        <end position="86"/>
    </location>
</feature>
<feature type="compositionally biased region" description="Pro residues" evidence="1">
    <location>
        <begin position="36"/>
        <end position="56"/>
    </location>
</feature>
<feature type="compositionally biased region" description="Basic and acidic residues" evidence="1">
    <location>
        <begin position="138"/>
        <end position="147"/>
    </location>
</feature>
<feature type="compositionally biased region" description="Basic and acidic residues" evidence="1">
    <location>
        <begin position="200"/>
        <end position="214"/>
    </location>
</feature>
<organism evidence="3 4">
    <name type="scientific">Aspergillus violaceofuscus (strain CBS 115571)</name>
    <dbReference type="NCBI Taxonomy" id="1450538"/>
    <lineage>
        <taxon>Eukaryota</taxon>
        <taxon>Fungi</taxon>
        <taxon>Dikarya</taxon>
        <taxon>Ascomycota</taxon>
        <taxon>Pezizomycotina</taxon>
        <taxon>Eurotiomycetes</taxon>
        <taxon>Eurotiomycetidae</taxon>
        <taxon>Eurotiales</taxon>
        <taxon>Aspergillaceae</taxon>
        <taxon>Aspergillus</taxon>
    </lineage>
</organism>
<feature type="compositionally biased region" description="Polar residues" evidence="1">
    <location>
        <begin position="635"/>
        <end position="651"/>
    </location>
</feature>
<feature type="region of interest" description="Disordered" evidence="1">
    <location>
        <begin position="700"/>
        <end position="760"/>
    </location>
</feature>
<feature type="region of interest" description="Disordered" evidence="1">
    <location>
        <begin position="781"/>
        <end position="825"/>
    </location>
</feature>